<dbReference type="EMBL" id="CP108110">
    <property type="protein sequence ID" value="WUQ83408.1"/>
    <property type="molecule type" value="Genomic_DNA"/>
</dbReference>
<feature type="compositionally biased region" description="Basic and acidic residues" evidence="1">
    <location>
        <begin position="354"/>
        <end position="363"/>
    </location>
</feature>
<proteinExistence type="predicted"/>
<evidence type="ECO:0000256" key="1">
    <source>
        <dbReference type="SAM" id="MobiDB-lite"/>
    </source>
</evidence>
<gene>
    <name evidence="2" type="ORF">OHA16_10745</name>
</gene>
<dbReference type="RefSeq" id="WP_328954435.1">
    <property type="nucleotide sequence ID" value="NZ_CP108110.1"/>
</dbReference>
<dbReference type="Proteomes" id="UP001432222">
    <property type="component" value="Chromosome"/>
</dbReference>
<feature type="compositionally biased region" description="Acidic residues" evidence="1">
    <location>
        <begin position="339"/>
        <end position="353"/>
    </location>
</feature>
<evidence type="ECO:0000313" key="2">
    <source>
        <dbReference type="EMBL" id="WUQ83408.1"/>
    </source>
</evidence>
<reference evidence="2" key="1">
    <citation type="submission" date="2022-10" db="EMBL/GenBank/DDBJ databases">
        <title>The complete genomes of actinobacterial strains from the NBC collection.</title>
        <authorList>
            <person name="Joergensen T.S."/>
            <person name="Alvarez Arevalo M."/>
            <person name="Sterndorff E.B."/>
            <person name="Faurdal D."/>
            <person name="Vuksanovic O."/>
            <person name="Mourched A.-S."/>
            <person name="Charusanti P."/>
            <person name="Shaw S."/>
            <person name="Blin K."/>
            <person name="Weber T."/>
        </authorList>
    </citation>
    <scope>NUCLEOTIDE SEQUENCE</scope>
    <source>
        <strain evidence="2">NBC_00222</strain>
    </source>
</reference>
<organism evidence="2 3">
    <name type="scientific">Kitasatospora purpeofusca</name>
    <dbReference type="NCBI Taxonomy" id="67352"/>
    <lineage>
        <taxon>Bacteria</taxon>
        <taxon>Bacillati</taxon>
        <taxon>Actinomycetota</taxon>
        <taxon>Actinomycetes</taxon>
        <taxon>Kitasatosporales</taxon>
        <taxon>Streptomycetaceae</taxon>
        <taxon>Kitasatospora</taxon>
    </lineage>
</organism>
<sequence length="380" mass="40867">MTRYSIDPDRHELIATWGTGEGDLATRVASLPAEAGASVLLGLARALSLLSDAAWRTYTHPASAAASQEPDTEGWRRDEERKHFAEVVDAIAKPHLPSGGAVMVSYSGLLESANRVGRALHNLDDPDLTNTVLAEASTELAAVENAELGDLTGRAQQAVLLSREDASPVQVAAADCLLQTDPFGPAELFFAIDPTAAAVAAAHWLAAAADVTADASGHDSTQVVLEADNIESLPHETPTLVLGLIDDGATPHDAVTGLVRHAMHVADGLLPDPTALREQLDDLEETLADYGDDAPDLADVELRLTPLDPRRPARDLLEDLLTGIHACWLLHTEYDDLDDEDDGTSAEDWTDEQAEQHQRRSRERFAELVRENAAHREPLV</sequence>
<evidence type="ECO:0000313" key="3">
    <source>
        <dbReference type="Proteomes" id="UP001432222"/>
    </source>
</evidence>
<feature type="region of interest" description="Disordered" evidence="1">
    <location>
        <begin position="339"/>
        <end position="363"/>
    </location>
</feature>
<name>A0ABZ1TXB1_9ACTN</name>
<protein>
    <submittedName>
        <fullName evidence="2">Uncharacterized protein</fullName>
    </submittedName>
</protein>
<keyword evidence="3" id="KW-1185">Reference proteome</keyword>
<accession>A0ABZ1TXB1</accession>